<evidence type="ECO:0008006" key="5">
    <source>
        <dbReference type="Google" id="ProtNLM"/>
    </source>
</evidence>
<keyword evidence="1" id="KW-0210">Decarboxylase</keyword>
<keyword evidence="2" id="KW-0456">Lyase</keyword>
<keyword evidence="4" id="KW-1185">Reference proteome</keyword>
<proteinExistence type="predicted"/>
<sequence length="403" mass="45052">MPHTPIVQELVDYLNDPSNKDAKQQFQQSFDLALSTGLEVFDKFNVHTVEEYFVYMDTYVNWVPTENVTGSNVYDHICLFYFILDLPPISQQQSPIDPTTVAPYRWMSEWLIKYAQVMGTWMDQPSSITQKAIDTFYLAPSYHMQDYPVPPGGWKTFNEFFARFIDLKLRPIAPDTKDDVVIVSPADCKYTGTWPINDQADVTSFPVKGVPWSISQLLADTEYGPQFAGGQFTHSFLGPHDYHRQHAPVSGKIIEAKVIPGICYLEVVLAADPMSRNGRPKLEMHRQLRSKKEVAGILPIGLDQGLDAPDTAGYQFLQARGLILIDNPDLGLVAVLPIGMAQVSSVVLSVQPGQTVNKGDEISCFHFGGSDIVMVFQKDANVTFDQQVNVHYNVGTKVATAPR</sequence>
<dbReference type="PANTHER" id="PTHR10067:SF13">
    <property type="entry name" value="PHOSPHATIDYLSERINE DECARBOXYLASE"/>
    <property type="match status" value="1"/>
</dbReference>
<reference evidence="4" key="1">
    <citation type="submission" date="2024-06" db="EMBL/GenBank/DDBJ databases">
        <title>Multi-omics analyses provide insights into the biosynthesis of the anticancer antibiotic pleurotin in Hohenbuehelia grisea.</title>
        <authorList>
            <person name="Weaver J.A."/>
            <person name="Alberti F."/>
        </authorList>
    </citation>
    <scope>NUCLEOTIDE SEQUENCE [LARGE SCALE GENOMIC DNA]</scope>
    <source>
        <strain evidence="4">T-177</strain>
    </source>
</reference>
<accession>A0ABR3JQ12</accession>
<evidence type="ECO:0000256" key="2">
    <source>
        <dbReference type="ARBA" id="ARBA00023239"/>
    </source>
</evidence>
<dbReference type="EMBL" id="JASNQZ010000004">
    <property type="protein sequence ID" value="KAL0957914.1"/>
    <property type="molecule type" value="Genomic_DNA"/>
</dbReference>
<protein>
    <recommendedName>
        <fullName evidence="5">Phosphatidylserine decarboxylase</fullName>
    </recommendedName>
</protein>
<dbReference type="PANTHER" id="PTHR10067">
    <property type="entry name" value="PHOSPHATIDYLSERINE DECARBOXYLASE"/>
    <property type="match status" value="1"/>
</dbReference>
<name>A0ABR3JQ12_9AGAR</name>
<evidence type="ECO:0000313" key="3">
    <source>
        <dbReference type="EMBL" id="KAL0957914.1"/>
    </source>
</evidence>
<comment type="caution">
    <text evidence="3">The sequence shown here is derived from an EMBL/GenBank/DDBJ whole genome shotgun (WGS) entry which is preliminary data.</text>
</comment>
<evidence type="ECO:0000313" key="4">
    <source>
        <dbReference type="Proteomes" id="UP001556367"/>
    </source>
</evidence>
<gene>
    <name evidence="3" type="ORF">HGRIS_000095</name>
</gene>
<evidence type="ECO:0000256" key="1">
    <source>
        <dbReference type="ARBA" id="ARBA00022793"/>
    </source>
</evidence>
<dbReference type="Proteomes" id="UP001556367">
    <property type="component" value="Unassembled WGS sequence"/>
</dbReference>
<organism evidence="3 4">
    <name type="scientific">Hohenbuehelia grisea</name>
    <dbReference type="NCBI Taxonomy" id="104357"/>
    <lineage>
        <taxon>Eukaryota</taxon>
        <taxon>Fungi</taxon>
        <taxon>Dikarya</taxon>
        <taxon>Basidiomycota</taxon>
        <taxon>Agaricomycotina</taxon>
        <taxon>Agaricomycetes</taxon>
        <taxon>Agaricomycetidae</taxon>
        <taxon>Agaricales</taxon>
        <taxon>Pleurotineae</taxon>
        <taxon>Pleurotaceae</taxon>
        <taxon>Hohenbuehelia</taxon>
    </lineage>
</organism>
<dbReference type="Pfam" id="PF02666">
    <property type="entry name" value="PS_Dcarbxylase"/>
    <property type="match status" value="1"/>
</dbReference>
<dbReference type="InterPro" id="IPR003817">
    <property type="entry name" value="PS_Dcarbxylase"/>
</dbReference>